<accession>A0A366EA37</accession>
<organism evidence="1 2">
    <name type="scientific">Pseudochrobactrum asaccharolyticum</name>
    <dbReference type="NCBI Taxonomy" id="354351"/>
    <lineage>
        <taxon>Bacteria</taxon>
        <taxon>Pseudomonadati</taxon>
        <taxon>Pseudomonadota</taxon>
        <taxon>Alphaproteobacteria</taxon>
        <taxon>Hyphomicrobiales</taxon>
        <taxon>Brucellaceae</taxon>
        <taxon>Pseudochrobactrum</taxon>
    </lineage>
</organism>
<name>A0A366EA37_9HYPH</name>
<proteinExistence type="predicted"/>
<keyword evidence="2" id="KW-1185">Reference proteome</keyword>
<sequence length="60" mass="6564">MMTAYELIQEPTDTWAIFEMDSGEPVMIEGRPMIGLSETEAQQVYAALTAPVKDAKKSAA</sequence>
<dbReference type="RefSeq" id="WP_113942582.1">
    <property type="nucleotide sequence ID" value="NZ_JAHREH010000001.1"/>
</dbReference>
<reference evidence="1 2" key="1">
    <citation type="submission" date="2018-06" db="EMBL/GenBank/DDBJ databases">
        <title>Genomic Encyclopedia of Type Strains, Phase IV (KMG-IV): sequencing the most valuable type-strain genomes for metagenomic binning, comparative biology and taxonomic classification.</title>
        <authorList>
            <person name="Goeker M."/>
        </authorList>
    </citation>
    <scope>NUCLEOTIDE SEQUENCE [LARGE SCALE GENOMIC DNA]</scope>
    <source>
        <strain evidence="1 2">DSM 25619</strain>
    </source>
</reference>
<evidence type="ECO:0000313" key="1">
    <source>
        <dbReference type="EMBL" id="RBO98639.1"/>
    </source>
</evidence>
<dbReference type="AlphaFoldDB" id="A0A366EA37"/>
<dbReference type="OrthoDB" id="7211025at2"/>
<comment type="caution">
    <text evidence="1">The sequence shown here is derived from an EMBL/GenBank/DDBJ whole genome shotgun (WGS) entry which is preliminary data.</text>
</comment>
<evidence type="ECO:0000313" key="2">
    <source>
        <dbReference type="Proteomes" id="UP000252893"/>
    </source>
</evidence>
<dbReference type="Proteomes" id="UP000252893">
    <property type="component" value="Unassembled WGS sequence"/>
</dbReference>
<gene>
    <name evidence="1" type="ORF">DFR47_101238</name>
</gene>
<dbReference type="EMBL" id="QNRH01000001">
    <property type="protein sequence ID" value="RBO98639.1"/>
    <property type="molecule type" value="Genomic_DNA"/>
</dbReference>
<protein>
    <submittedName>
        <fullName evidence="1">Uncharacterized protein</fullName>
    </submittedName>
</protein>